<dbReference type="GO" id="GO:0046872">
    <property type="term" value="F:metal ion binding"/>
    <property type="evidence" value="ECO:0007669"/>
    <property type="project" value="UniProtKB-KW"/>
</dbReference>
<dbReference type="InterPro" id="IPR036005">
    <property type="entry name" value="Creatinase/aminopeptidase-like"/>
</dbReference>
<evidence type="ECO:0000313" key="7">
    <source>
        <dbReference type="EMBL" id="SEO52173.1"/>
    </source>
</evidence>
<evidence type="ECO:0000256" key="3">
    <source>
        <dbReference type="ARBA" id="ARBA00022801"/>
    </source>
</evidence>
<dbReference type="InterPro" id="IPR000587">
    <property type="entry name" value="Creatinase_N"/>
</dbReference>
<dbReference type="InterPro" id="IPR033740">
    <property type="entry name" value="Pept_M24B"/>
</dbReference>
<dbReference type="Proteomes" id="UP000199615">
    <property type="component" value="Unassembled WGS sequence"/>
</dbReference>
<keyword evidence="3" id="KW-0378">Hydrolase</keyword>
<dbReference type="Pfam" id="PF00557">
    <property type="entry name" value="Peptidase_M24"/>
    <property type="match status" value="1"/>
</dbReference>
<dbReference type="InterPro" id="IPR000994">
    <property type="entry name" value="Pept_M24"/>
</dbReference>
<evidence type="ECO:0000259" key="4">
    <source>
        <dbReference type="Pfam" id="PF00557"/>
    </source>
</evidence>
<dbReference type="PANTHER" id="PTHR43763">
    <property type="entry name" value="XAA-PRO AMINOPEPTIDASE 1"/>
    <property type="match status" value="1"/>
</dbReference>
<dbReference type="PANTHER" id="PTHR43763:SF6">
    <property type="entry name" value="XAA-PRO AMINOPEPTIDASE 1"/>
    <property type="match status" value="1"/>
</dbReference>
<keyword evidence="8" id="KW-1185">Reference proteome</keyword>
<keyword evidence="7" id="KW-0031">Aminopeptidase</keyword>
<dbReference type="Gene3D" id="3.40.350.10">
    <property type="entry name" value="Creatinase/prolidase N-terminal domain"/>
    <property type="match status" value="2"/>
</dbReference>
<accession>A0A1H8QEG8</accession>
<organism evidence="7 8">
    <name type="scientific">Rhodopseudomonas pseudopalustris</name>
    <dbReference type="NCBI Taxonomy" id="1513892"/>
    <lineage>
        <taxon>Bacteria</taxon>
        <taxon>Pseudomonadati</taxon>
        <taxon>Pseudomonadota</taxon>
        <taxon>Alphaproteobacteria</taxon>
        <taxon>Hyphomicrobiales</taxon>
        <taxon>Nitrobacteraceae</taxon>
        <taxon>Rhodopseudomonas</taxon>
    </lineage>
</organism>
<evidence type="ECO:0000256" key="2">
    <source>
        <dbReference type="ARBA" id="ARBA00022723"/>
    </source>
</evidence>
<dbReference type="Pfam" id="PF01321">
    <property type="entry name" value="Creatinase_N"/>
    <property type="match status" value="1"/>
</dbReference>
<dbReference type="InterPro" id="IPR032416">
    <property type="entry name" value="Peptidase_M24_C"/>
</dbReference>
<keyword evidence="2" id="KW-0479">Metal-binding</keyword>
<dbReference type="Pfam" id="PF16189">
    <property type="entry name" value="Creatinase_N_2"/>
    <property type="match status" value="1"/>
</dbReference>
<dbReference type="InterPro" id="IPR050422">
    <property type="entry name" value="X-Pro_aminopeptidase_P"/>
</dbReference>
<dbReference type="RefSeq" id="WP_092682698.1">
    <property type="nucleotide sequence ID" value="NZ_FODT01000003.1"/>
</dbReference>
<dbReference type="GO" id="GO:0070006">
    <property type="term" value="F:metalloaminopeptidase activity"/>
    <property type="evidence" value="ECO:0007669"/>
    <property type="project" value="InterPro"/>
</dbReference>
<dbReference type="EMBL" id="FODT01000003">
    <property type="protein sequence ID" value="SEO52173.1"/>
    <property type="molecule type" value="Genomic_DNA"/>
</dbReference>
<dbReference type="CDD" id="cd01085">
    <property type="entry name" value="APP"/>
    <property type="match status" value="1"/>
</dbReference>
<evidence type="ECO:0000259" key="6">
    <source>
        <dbReference type="Pfam" id="PF16188"/>
    </source>
</evidence>
<evidence type="ECO:0000256" key="1">
    <source>
        <dbReference type="ARBA" id="ARBA00008766"/>
    </source>
</evidence>
<feature type="domain" description="Peptidase M24 C-terminal" evidence="6">
    <location>
        <begin position="548"/>
        <end position="607"/>
    </location>
</feature>
<keyword evidence="7" id="KW-0645">Protease</keyword>
<gene>
    <name evidence="7" type="ORF">SAMN05444123_103167</name>
</gene>
<name>A0A1H8QEG8_9BRAD</name>
<dbReference type="Gene3D" id="3.90.230.10">
    <property type="entry name" value="Creatinase/methionine aminopeptidase superfamily"/>
    <property type="match status" value="1"/>
</dbReference>
<sequence>MFEAHFQTFDEPEHGVALSARLAAFREELARRTLNGFIVPRADQQQNEYVPPSEERLAWLTGFTGSAGLAVVLAHQAAVFVDGRYTLQAAKQVDGEAWTIESLVEPPPERWLEQHLKPGDRLGFDPWLHTSSAVERMQAACAKAGAELIAIDGNPVDAVWTERPAPPLGQVSVHGVEFSGESEAAKLDRIRSELDRLKADALVLSDSHAVAWTFNIRGADVAHTPLPLSYALVPTQGRPTIFIDARKLSNSARDHLEQTAQVAEPSALAPALQALAASGGAIALDSATAADALTRLITEAGGKPLRGADPVALLKAVKNVTEIEGTRTAHRRDAVALARFLAFIDREAPKGTLTEIDAVEALESFRRDTGALKDVSFPTISGTGPNGAIVHYRVTRASNRRIHPGDLLLIDSGAQYQDGTTDVTRTIAIGEPSDEMRDRFTRVLRGHIAIARAVFPDGATGAQLDTLARQFLWQAGIDFDHGTGHGVGSYLSVHEGPARISKLGTTPLKRGMILSNEPGYYKTDGFGIRIENLELVVEATIDGAEKPMNAFETLTLAPIDRRLIDLELISAKELAWLNDYHARVRREVRPHLDGPTQLWLDEATAPLER</sequence>
<feature type="domain" description="Creatinase N-terminal" evidence="5">
    <location>
        <begin position="21"/>
        <end position="153"/>
    </location>
</feature>
<dbReference type="Pfam" id="PF16188">
    <property type="entry name" value="Peptidase_M24_C"/>
    <property type="match status" value="1"/>
</dbReference>
<evidence type="ECO:0000313" key="8">
    <source>
        <dbReference type="Proteomes" id="UP000199615"/>
    </source>
</evidence>
<dbReference type="SUPFAM" id="SSF55920">
    <property type="entry name" value="Creatinase/aminopeptidase"/>
    <property type="match status" value="1"/>
</dbReference>
<dbReference type="FunFam" id="3.90.230.10:FF:000009">
    <property type="entry name" value="xaa-Pro aminopeptidase 2"/>
    <property type="match status" value="1"/>
</dbReference>
<protein>
    <submittedName>
        <fullName evidence="7">Xaa-Pro aminopeptidase</fullName>
    </submittedName>
</protein>
<reference evidence="8" key="1">
    <citation type="submission" date="2016-10" db="EMBL/GenBank/DDBJ databases">
        <authorList>
            <person name="Varghese N."/>
            <person name="Submissions S."/>
        </authorList>
    </citation>
    <scope>NUCLEOTIDE SEQUENCE [LARGE SCALE GENOMIC DNA]</scope>
    <source>
        <strain evidence="8">DSM 123</strain>
    </source>
</reference>
<dbReference type="GO" id="GO:0005737">
    <property type="term" value="C:cytoplasm"/>
    <property type="evidence" value="ECO:0007669"/>
    <property type="project" value="UniProtKB-ARBA"/>
</dbReference>
<feature type="domain" description="Peptidase M24" evidence="4">
    <location>
        <begin position="325"/>
        <end position="537"/>
    </location>
</feature>
<dbReference type="InterPro" id="IPR029149">
    <property type="entry name" value="Creatin/AminoP/Spt16_N"/>
</dbReference>
<proteinExistence type="inferred from homology"/>
<dbReference type="OrthoDB" id="9806388at2"/>
<dbReference type="SUPFAM" id="SSF53092">
    <property type="entry name" value="Creatinase/prolidase N-terminal domain"/>
    <property type="match status" value="1"/>
</dbReference>
<dbReference type="AlphaFoldDB" id="A0A1H8QEG8"/>
<comment type="similarity">
    <text evidence="1">Belongs to the peptidase M24B family.</text>
</comment>
<evidence type="ECO:0000259" key="5">
    <source>
        <dbReference type="Pfam" id="PF01321"/>
    </source>
</evidence>